<reference evidence="1" key="1">
    <citation type="submission" date="2022-07" db="EMBL/GenBank/DDBJ databases">
        <title>Phylogenomic reconstructions and comparative analyses of Kickxellomycotina fungi.</title>
        <authorList>
            <person name="Reynolds N.K."/>
            <person name="Stajich J.E."/>
            <person name="Barry K."/>
            <person name="Grigoriev I.V."/>
            <person name="Crous P."/>
            <person name="Smith M.E."/>
        </authorList>
    </citation>
    <scope>NUCLEOTIDE SEQUENCE</scope>
    <source>
        <strain evidence="1">NRRL 5244</strain>
    </source>
</reference>
<keyword evidence="2" id="KW-1185">Reference proteome</keyword>
<protein>
    <submittedName>
        <fullName evidence="1">Dipeptidylpeptidase</fullName>
    </submittedName>
</protein>
<comment type="caution">
    <text evidence="1">The sequence shown here is derived from an EMBL/GenBank/DDBJ whole genome shotgun (WGS) entry which is preliminary data.</text>
</comment>
<evidence type="ECO:0000313" key="1">
    <source>
        <dbReference type="EMBL" id="KAJ1931720.1"/>
    </source>
</evidence>
<organism evidence="1 2">
    <name type="scientific">Linderina macrospora</name>
    <dbReference type="NCBI Taxonomy" id="4868"/>
    <lineage>
        <taxon>Eukaryota</taxon>
        <taxon>Fungi</taxon>
        <taxon>Fungi incertae sedis</taxon>
        <taxon>Zoopagomycota</taxon>
        <taxon>Kickxellomycotina</taxon>
        <taxon>Kickxellomycetes</taxon>
        <taxon>Kickxellales</taxon>
        <taxon>Kickxellaceae</taxon>
        <taxon>Linderina</taxon>
    </lineage>
</organism>
<accession>A0ACC1IZE5</accession>
<feature type="non-terminal residue" evidence="1">
    <location>
        <position position="236"/>
    </location>
</feature>
<sequence length="236" mass="26836">MRQLTHSNEDKLQNVHISPAEDFWFAGARNDSVHGWLLKPYNFNPSKKYPLALMVHGGPQGANMHMFGMGQWNPNLYASAGFVTVQINFHGSSSYGQEFTDSITQQWGGYPFEDLMKGVDHVISENAFVDKNRLVALGGSYGGYMMNWLNGNTKRFRALVAHDGQFNTIAGYYSTDELWFPEHDLGGVPFVERSREVYERWNPERLAGEFSTPTLFIHGEKDFRLTTEQSVAPWTL</sequence>
<evidence type="ECO:0000313" key="2">
    <source>
        <dbReference type="Proteomes" id="UP001150603"/>
    </source>
</evidence>
<dbReference type="Proteomes" id="UP001150603">
    <property type="component" value="Unassembled WGS sequence"/>
</dbReference>
<name>A0ACC1IZE5_9FUNG</name>
<gene>
    <name evidence="1" type="primary">dpp5_5</name>
    <name evidence="1" type="ORF">FBU59_006618</name>
</gene>
<proteinExistence type="predicted"/>
<dbReference type="EMBL" id="JANBPW010005864">
    <property type="protein sequence ID" value="KAJ1931720.1"/>
    <property type="molecule type" value="Genomic_DNA"/>
</dbReference>